<sequence>MDPIRLVMTTNAHAQGYRIQTYPVPRRHRVHEGCHSDGTGPRSQTNSSASSQGSGVPVPVPGPQLSAAWLRRGPCETGAVRLETRVRKGAAAVASSPQPAHSAIHSVAHSAAGCSAGAVIEAARPRSDAT</sequence>
<protein>
    <submittedName>
        <fullName evidence="2">Uncharacterized protein</fullName>
    </submittedName>
</protein>
<name>A0A9P4X8N3_9HYPO</name>
<feature type="compositionally biased region" description="Low complexity" evidence="1">
    <location>
        <begin position="41"/>
        <end position="57"/>
    </location>
</feature>
<evidence type="ECO:0000313" key="2">
    <source>
        <dbReference type="EMBL" id="KAF3063423.1"/>
    </source>
</evidence>
<organism evidence="2 3">
    <name type="scientific">Trichoderma lentiforme</name>
    <dbReference type="NCBI Taxonomy" id="1567552"/>
    <lineage>
        <taxon>Eukaryota</taxon>
        <taxon>Fungi</taxon>
        <taxon>Dikarya</taxon>
        <taxon>Ascomycota</taxon>
        <taxon>Pezizomycotina</taxon>
        <taxon>Sordariomycetes</taxon>
        <taxon>Hypocreomycetidae</taxon>
        <taxon>Hypocreales</taxon>
        <taxon>Hypocreaceae</taxon>
        <taxon>Trichoderma</taxon>
    </lineage>
</organism>
<feature type="region of interest" description="Disordered" evidence="1">
    <location>
        <begin position="22"/>
        <end position="65"/>
    </location>
</feature>
<accession>A0A9P4X8N3</accession>
<gene>
    <name evidence="2" type="ORF">CFAM422_009982</name>
</gene>
<reference evidence="2 3" key="1">
    <citation type="submission" date="2018-06" db="EMBL/GenBank/DDBJ databases">
        <title>Genome analysis of cellulolytic fungus Trichoderma lentiforme CFAM-422.</title>
        <authorList>
            <person name="Steindorff A.S."/>
            <person name="Formighieri E.F."/>
            <person name="Midorikawa G.E.O."/>
            <person name="Tamietti M.S."/>
            <person name="Ramos E.Z."/>
            <person name="Silva A.S."/>
            <person name="Bon E.P.S."/>
            <person name="Mendes T.D."/>
            <person name="Damaso M.C.T."/>
            <person name="Favaro L.C.L."/>
        </authorList>
    </citation>
    <scope>NUCLEOTIDE SEQUENCE [LARGE SCALE GENOMIC DNA]</scope>
    <source>
        <strain evidence="2 3">CFAM-422</strain>
    </source>
</reference>
<keyword evidence="3" id="KW-1185">Reference proteome</keyword>
<dbReference type="EMBL" id="QLNT01000019">
    <property type="protein sequence ID" value="KAF3063423.1"/>
    <property type="molecule type" value="Genomic_DNA"/>
</dbReference>
<proteinExistence type="predicted"/>
<comment type="caution">
    <text evidence="2">The sequence shown here is derived from an EMBL/GenBank/DDBJ whole genome shotgun (WGS) entry which is preliminary data.</text>
</comment>
<evidence type="ECO:0000313" key="3">
    <source>
        <dbReference type="Proteomes" id="UP000801864"/>
    </source>
</evidence>
<dbReference type="Proteomes" id="UP000801864">
    <property type="component" value="Unassembled WGS sequence"/>
</dbReference>
<evidence type="ECO:0000256" key="1">
    <source>
        <dbReference type="SAM" id="MobiDB-lite"/>
    </source>
</evidence>
<dbReference type="AlphaFoldDB" id="A0A9P4X8N3"/>